<reference evidence="1" key="1">
    <citation type="journal article" date="2014" name="Int. J. Syst. Evol. Microbiol.">
        <title>Complete genome sequence of Corynebacterium casei LMG S-19264T (=DSM 44701T), isolated from a smear-ripened cheese.</title>
        <authorList>
            <consortium name="US DOE Joint Genome Institute (JGI-PGF)"/>
            <person name="Walter F."/>
            <person name="Albersmeier A."/>
            <person name="Kalinowski J."/>
            <person name="Ruckert C."/>
        </authorList>
    </citation>
    <scope>NUCLEOTIDE SEQUENCE</scope>
    <source>
        <strain evidence="1">JCM 4386</strain>
    </source>
</reference>
<accession>A0A918FU60</accession>
<dbReference type="Gene3D" id="3.60.15.10">
    <property type="entry name" value="Ribonuclease Z/Hydroxyacylglutathione hydrolase-like"/>
    <property type="match status" value="1"/>
</dbReference>
<gene>
    <name evidence="1" type="ORF">GCM10010269_22120</name>
</gene>
<dbReference type="RefSeq" id="WP_053743994.1">
    <property type="nucleotide sequence ID" value="NZ_BMTL01000007.1"/>
</dbReference>
<keyword evidence="2" id="KW-1185">Reference proteome</keyword>
<evidence type="ECO:0000313" key="2">
    <source>
        <dbReference type="Proteomes" id="UP000606194"/>
    </source>
</evidence>
<sequence length="437" mass="47895">MVETELPERGVVFWPVGTGDSTTIVLGGDLVLQVDLRDMKAADEKGAVVAAVIDRLADTLPRPNWLDGKTPYLAVFALTHADLDHCCGFGDLLDSGILIGEIWATPRLWREISEDTTMCEDAQLFQDEVERRVAATLEALENGEEPASGDRVRIIGYDDDRDQHSYSELPDEYFTFPGKTITMIDGNDLSETFEAFVHAPFKGDCAGERNETSLALQIRMHTGDGTTGRLLLLGDLAYPTIKKIFDNSEYFSNTDRVEWDLLLSPHHCSKKVMYAKGEDGEEERKQDILDQFEIYASPDARVIASSRPFRDQDEKGHNPPHLLARDAYEEITVLPVLCTGEYPTQDEPRPVVFALEPFLGFELVDVAELESKSLVMKAAGGGRRMLAALGTTRFPAAAFTATAALPSPRAAAAARSAVEQARGDKAAPATPLGFGDA</sequence>
<reference evidence="1" key="2">
    <citation type="submission" date="2020-09" db="EMBL/GenBank/DDBJ databases">
        <authorList>
            <person name="Sun Q."/>
            <person name="Ohkuma M."/>
        </authorList>
    </citation>
    <scope>NUCLEOTIDE SEQUENCE</scope>
    <source>
        <strain evidence="1">JCM 4386</strain>
    </source>
</reference>
<dbReference type="EMBL" id="BMTL01000007">
    <property type="protein sequence ID" value="GGR82514.1"/>
    <property type="molecule type" value="Genomic_DNA"/>
</dbReference>
<dbReference type="SUPFAM" id="SSF56281">
    <property type="entry name" value="Metallo-hydrolase/oxidoreductase"/>
    <property type="match status" value="1"/>
</dbReference>
<dbReference type="Proteomes" id="UP000606194">
    <property type="component" value="Unassembled WGS sequence"/>
</dbReference>
<dbReference type="AlphaFoldDB" id="A0A918FU60"/>
<dbReference type="InterPro" id="IPR036866">
    <property type="entry name" value="RibonucZ/Hydroxyglut_hydro"/>
</dbReference>
<name>A0A918FU60_9ACTN</name>
<comment type="caution">
    <text evidence="1">The sequence shown here is derived from an EMBL/GenBank/DDBJ whole genome shotgun (WGS) entry which is preliminary data.</text>
</comment>
<evidence type="ECO:0000313" key="1">
    <source>
        <dbReference type="EMBL" id="GGR82514.1"/>
    </source>
</evidence>
<proteinExistence type="predicted"/>
<organism evidence="1 2">
    <name type="scientific">Streptomyces humidus</name>
    <dbReference type="NCBI Taxonomy" id="52259"/>
    <lineage>
        <taxon>Bacteria</taxon>
        <taxon>Bacillati</taxon>
        <taxon>Actinomycetota</taxon>
        <taxon>Actinomycetes</taxon>
        <taxon>Kitasatosporales</taxon>
        <taxon>Streptomycetaceae</taxon>
        <taxon>Streptomyces</taxon>
    </lineage>
</organism>
<protein>
    <submittedName>
        <fullName evidence="1">Uncharacterized protein</fullName>
    </submittedName>
</protein>